<evidence type="ECO:0000313" key="10">
    <source>
        <dbReference type="Proteomes" id="UP000198480"/>
    </source>
</evidence>
<evidence type="ECO:0000256" key="2">
    <source>
        <dbReference type="ARBA" id="ARBA00022723"/>
    </source>
</evidence>
<keyword evidence="6 7" id="KW-0030">Aminoacyl-tRNA synthetase</keyword>
<protein>
    <submittedName>
        <fullName evidence="9">Glutamyl-tRNA synthetase</fullName>
    </submittedName>
</protein>
<evidence type="ECO:0000256" key="4">
    <source>
        <dbReference type="ARBA" id="ARBA00022833"/>
    </source>
</evidence>
<evidence type="ECO:0000256" key="5">
    <source>
        <dbReference type="ARBA" id="ARBA00022840"/>
    </source>
</evidence>
<dbReference type="OrthoDB" id="9807503at2"/>
<dbReference type="Pfam" id="PF00749">
    <property type="entry name" value="tRNA-synt_1c"/>
    <property type="match status" value="1"/>
</dbReference>
<evidence type="ECO:0000313" key="9">
    <source>
        <dbReference type="EMBL" id="SNS25725.1"/>
    </source>
</evidence>
<dbReference type="SUPFAM" id="SSF52374">
    <property type="entry name" value="Nucleotidylyl transferase"/>
    <property type="match status" value="1"/>
</dbReference>
<keyword evidence="1 7" id="KW-0436">Ligase</keyword>
<dbReference type="GO" id="GO:0006424">
    <property type="term" value="P:glutamyl-tRNA aminoacylation"/>
    <property type="evidence" value="ECO:0007669"/>
    <property type="project" value="TreeGrafter"/>
</dbReference>
<dbReference type="InterPro" id="IPR000924">
    <property type="entry name" value="Glu/Gln-tRNA-synth"/>
</dbReference>
<evidence type="ECO:0000256" key="7">
    <source>
        <dbReference type="RuleBase" id="RU363037"/>
    </source>
</evidence>
<dbReference type="GO" id="GO:0005829">
    <property type="term" value="C:cytosol"/>
    <property type="evidence" value="ECO:0007669"/>
    <property type="project" value="TreeGrafter"/>
</dbReference>
<dbReference type="Proteomes" id="UP000198480">
    <property type="component" value="Unassembled WGS sequence"/>
</dbReference>
<keyword evidence="2" id="KW-0479">Metal-binding</keyword>
<organism evidence="9 10">
    <name type="scientific">Belliella buryatensis</name>
    <dbReference type="NCBI Taxonomy" id="1500549"/>
    <lineage>
        <taxon>Bacteria</taxon>
        <taxon>Pseudomonadati</taxon>
        <taxon>Bacteroidota</taxon>
        <taxon>Cytophagia</taxon>
        <taxon>Cytophagales</taxon>
        <taxon>Cyclobacteriaceae</taxon>
        <taxon>Belliella</taxon>
    </lineage>
</organism>
<dbReference type="PANTHER" id="PTHR43311">
    <property type="entry name" value="GLUTAMATE--TRNA LIGASE"/>
    <property type="match status" value="1"/>
</dbReference>
<accession>A0A239CZT1</accession>
<dbReference type="RefSeq" id="WP_089239563.1">
    <property type="nucleotide sequence ID" value="NZ_FZOK01000006.1"/>
</dbReference>
<dbReference type="GO" id="GO:0005524">
    <property type="term" value="F:ATP binding"/>
    <property type="evidence" value="ECO:0007669"/>
    <property type="project" value="UniProtKB-KW"/>
</dbReference>
<keyword evidence="5 7" id="KW-0067">ATP-binding</keyword>
<keyword evidence="3 7" id="KW-0547">Nucleotide-binding</keyword>
<sequence length="298" mass="34345">MITVTLDKHHLTRYAPTPSGFLHLGNVFSFLNTYHLAKASEAKILLRIDDYDQERVKKKYIQDIFDTLDFLEIPFDSGPKTLKEFESKYSSKHRKVNYTKALEILKSKNMLFACDCSRKKVERMHPKGFYTGYCQKRNLDFNLPEINWRTKLPFHHPVQIKTTDGWESGKTPGILNDIIVKKKDGLPSYQLASVVDDLTFGIDLIVRGKDLWGSSLAQIHIARHLGINDFGQSTFHHHQLIKNTQNRKLSKSAGDTSIQFLRKSGKKKTDVFRLLADQLGIKQPIESIEDFSNYCLQK</sequence>
<gene>
    <name evidence="9" type="ORF">SAMN06295967_10647</name>
</gene>
<proteinExistence type="inferred from homology"/>
<evidence type="ECO:0000256" key="3">
    <source>
        <dbReference type="ARBA" id="ARBA00022741"/>
    </source>
</evidence>
<feature type="domain" description="Glutamyl/glutaminyl-tRNA synthetase class Ib catalytic" evidence="8">
    <location>
        <begin position="12"/>
        <end position="276"/>
    </location>
</feature>
<evidence type="ECO:0000256" key="6">
    <source>
        <dbReference type="ARBA" id="ARBA00023146"/>
    </source>
</evidence>
<keyword evidence="7" id="KW-0648">Protein biosynthesis</keyword>
<dbReference type="InterPro" id="IPR014729">
    <property type="entry name" value="Rossmann-like_a/b/a_fold"/>
</dbReference>
<keyword evidence="10" id="KW-1185">Reference proteome</keyword>
<dbReference type="EMBL" id="FZOK01000006">
    <property type="protein sequence ID" value="SNS25725.1"/>
    <property type="molecule type" value="Genomic_DNA"/>
</dbReference>
<dbReference type="PROSITE" id="PS00178">
    <property type="entry name" value="AA_TRNA_LIGASE_I"/>
    <property type="match status" value="1"/>
</dbReference>
<keyword evidence="4" id="KW-0862">Zinc</keyword>
<reference evidence="10" key="1">
    <citation type="submission" date="2017-06" db="EMBL/GenBank/DDBJ databases">
        <authorList>
            <person name="Varghese N."/>
            <person name="Submissions S."/>
        </authorList>
    </citation>
    <scope>NUCLEOTIDE SEQUENCE [LARGE SCALE GENOMIC DNA]</scope>
    <source>
        <strain evidence="10">5C</strain>
    </source>
</reference>
<evidence type="ECO:0000259" key="8">
    <source>
        <dbReference type="Pfam" id="PF00749"/>
    </source>
</evidence>
<dbReference type="InterPro" id="IPR049940">
    <property type="entry name" value="GluQ/Sye"/>
</dbReference>
<dbReference type="InterPro" id="IPR001412">
    <property type="entry name" value="aa-tRNA-synth_I_CS"/>
</dbReference>
<dbReference type="Gene3D" id="3.40.50.620">
    <property type="entry name" value="HUPs"/>
    <property type="match status" value="1"/>
</dbReference>
<comment type="similarity">
    <text evidence="7">Belongs to the class-I aminoacyl-tRNA synthetase family.</text>
</comment>
<dbReference type="GO" id="GO:0004818">
    <property type="term" value="F:glutamate-tRNA ligase activity"/>
    <property type="evidence" value="ECO:0007669"/>
    <property type="project" value="TreeGrafter"/>
</dbReference>
<dbReference type="PANTHER" id="PTHR43311:SF1">
    <property type="entry name" value="GLUTAMYL-Q TRNA(ASP) SYNTHETASE"/>
    <property type="match status" value="1"/>
</dbReference>
<name>A0A239CZT1_9BACT</name>
<dbReference type="PRINTS" id="PR00987">
    <property type="entry name" value="TRNASYNTHGLU"/>
</dbReference>
<dbReference type="InterPro" id="IPR020058">
    <property type="entry name" value="Glu/Gln-tRNA-synth_Ib_cat-dom"/>
</dbReference>
<dbReference type="AlphaFoldDB" id="A0A239CZT1"/>
<evidence type="ECO:0000256" key="1">
    <source>
        <dbReference type="ARBA" id="ARBA00022598"/>
    </source>
</evidence>